<evidence type="ECO:0000256" key="1">
    <source>
        <dbReference type="SAM" id="MobiDB-lite"/>
    </source>
</evidence>
<reference evidence="3 4" key="1">
    <citation type="journal article" date="2021" name="MBio">
        <title>Poor Competitiveness of Bradyrhizobium in Pigeon Pea Root Colonization in Indian Soils.</title>
        <authorList>
            <person name="Chalasani D."/>
            <person name="Basu A."/>
            <person name="Pullabhotla S.V.S.R.N."/>
            <person name="Jorrin B."/>
            <person name="Neal A.L."/>
            <person name="Poole P.S."/>
            <person name="Podile A.R."/>
            <person name="Tkacz A."/>
        </authorList>
    </citation>
    <scope>NUCLEOTIDE SEQUENCE [LARGE SCALE GENOMIC DNA]</scope>
    <source>
        <strain evidence="3 4">HU14</strain>
    </source>
</reference>
<evidence type="ECO:0000256" key="2">
    <source>
        <dbReference type="SAM" id="Phobius"/>
    </source>
</evidence>
<keyword evidence="2" id="KW-0472">Membrane</keyword>
<protein>
    <submittedName>
        <fullName evidence="3">Uncharacterized protein</fullName>
    </submittedName>
</protein>
<comment type="caution">
    <text evidence="3">The sequence shown here is derived from an EMBL/GenBank/DDBJ whole genome shotgun (WGS) entry which is preliminary data.</text>
</comment>
<feature type="region of interest" description="Disordered" evidence="1">
    <location>
        <begin position="100"/>
        <end position="131"/>
    </location>
</feature>
<organism evidence="3 4">
    <name type="scientific">Microbacterium jejuense</name>
    <dbReference type="NCBI Taxonomy" id="1263637"/>
    <lineage>
        <taxon>Bacteria</taxon>
        <taxon>Bacillati</taxon>
        <taxon>Actinomycetota</taxon>
        <taxon>Actinomycetes</taxon>
        <taxon>Micrococcales</taxon>
        <taxon>Microbacteriaceae</taxon>
        <taxon>Microbacterium</taxon>
    </lineage>
</organism>
<name>A0ABS7HNM8_9MICO</name>
<accession>A0ABS7HNM8</accession>
<dbReference type="Proteomes" id="UP001196843">
    <property type="component" value="Unassembled WGS sequence"/>
</dbReference>
<keyword evidence="2" id="KW-0812">Transmembrane</keyword>
<sequence length="131" mass="13891">MRFRASPTTAPVRAGRARTPMLHVIAAFVSTGIVGAAGSPTPTPTPTPAVDPDLVTPGVVGFLATAFVAIAVILLVWDMMRRIRRGRVRADIREELDAEEQAARAMEATETDDDEVDAAGDGGDEPQRPRG</sequence>
<evidence type="ECO:0000313" key="4">
    <source>
        <dbReference type="Proteomes" id="UP001196843"/>
    </source>
</evidence>
<proteinExistence type="predicted"/>
<feature type="transmembrane region" description="Helical" evidence="2">
    <location>
        <begin position="21"/>
        <end position="39"/>
    </location>
</feature>
<dbReference type="EMBL" id="JAEUAW010000004">
    <property type="protein sequence ID" value="MBW9093503.1"/>
    <property type="molecule type" value="Genomic_DNA"/>
</dbReference>
<evidence type="ECO:0000313" key="3">
    <source>
        <dbReference type="EMBL" id="MBW9093503.1"/>
    </source>
</evidence>
<feature type="compositionally biased region" description="Acidic residues" evidence="1">
    <location>
        <begin position="109"/>
        <end position="124"/>
    </location>
</feature>
<gene>
    <name evidence="3" type="ORF">JNB62_07405</name>
</gene>
<feature type="transmembrane region" description="Helical" evidence="2">
    <location>
        <begin position="59"/>
        <end position="77"/>
    </location>
</feature>
<keyword evidence="2" id="KW-1133">Transmembrane helix</keyword>
<keyword evidence="4" id="KW-1185">Reference proteome</keyword>